<dbReference type="RefSeq" id="WP_101831348.1">
    <property type="nucleotide sequence ID" value="NZ_FZMO01000104.1"/>
</dbReference>
<evidence type="ECO:0000313" key="1">
    <source>
        <dbReference type="EMBL" id="SNQ47510.1"/>
    </source>
</evidence>
<sequence length="152" mass="17648">MAARPRKPWVDRAPAQQKRLLAHFEKQNGWTEAQTIAHVEGGGELTAARGHGTREREQMHAHQRYLTGKYGPMDLRGDPEITPQMLIDARRQYGDEWLTQRLEKMAHDYRTSARGKYPHAGDDEYRRKSDRILYEAGSNPFAPLFWYHGKFG</sequence>
<proteinExistence type="predicted"/>
<gene>
    <name evidence="1" type="ORF">FRACA_1920006</name>
</gene>
<evidence type="ECO:0000313" key="2">
    <source>
        <dbReference type="Proteomes" id="UP000234331"/>
    </source>
</evidence>
<dbReference type="EMBL" id="FZMO01000104">
    <property type="protein sequence ID" value="SNQ47510.1"/>
    <property type="molecule type" value="Genomic_DNA"/>
</dbReference>
<organism evidence="1 2">
    <name type="scientific">Frankia canadensis</name>
    <dbReference type="NCBI Taxonomy" id="1836972"/>
    <lineage>
        <taxon>Bacteria</taxon>
        <taxon>Bacillati</taxon>
        <taxon>Actinomycetota</taxon>
        <taxon>Actinomycetes</taxon>
        <taxon>Frankiales</taxon>
        <taxon>Frankiaceae</taxon>
        <taxon>Frankia</taxon>
    </lineage>
</organism>
<protein>
    <submittedName>
        <fullName evidence="1">Uncharacterized protein</fullName>
    </submittedName>
</protein>
<accession>A0A2I2KPC7</accession>
<keyword evidence="2" id="KW-1185">Reference proteome</keyword>
<reference evidence="1 2" key="1">
    <citation type="submission" date="2017-06" db="EMBL/GenBank/DDBJ databases">
        <authorList>
            <person name="Kim H.J."/>
            <person name="Triplett B.A."/>
        </authorList>
    </citation>
    <scope>NUCLEOTIDE SEQUENCE [LARGE SCALE GENOMIC DNA]</scope>
    <source>
        <strain evidence="1">FRACA_ARgP5</strain>
    </source>
</reference>
<dbReference type="AlphaFoldDB" id="A0A2I2KPC7"/>
<name>A0A2I2KPC7_9ACTN</name>
<dbReference type="Proteomes" id="UP000234331">
    <property type="component" value="Unassembled WGS sequence"/>
</dbReference>